<dbReference type="GO" id="GO:0007165">
    <property type="term" value="P:signal transduction"/>
    <property type="evidence" value="ECO:0007669"/>
    <property type="project" value="InterPro"/>
</dbReference>
<dbReference type="GO" id="GO:0005829">
    <property type="term" value="C:cytosol"/>
    <property type="evidence" value="ECO:0007669"/>
    <property type="project" value="TreeGrafter"/>
</dbReference>
<dbReference type="AlphaFoldDB" id="A0A2B8BLT6"/>
<dbReference type="OrthoDB" id="3291462at2"/>
<evidence type="ECO:0000259" key="1">
    <source>
        <dbReference type="PROSITE" id="PS50851"/>
    </source>
</evidence>
<dbReference type="GO" id="GO:0006935">
    <property type="term" value="P:chemotaxis"/>
    <property type="evidence" value="ECO:0007669"/>
    <property type="project" value="InterPro"/>
</dbReference>
<proteinExistence type="predicted"/>
<dbReference type="SMART" id="SM00260">
    <property type="entry name" value="CheW"/>
    <property type="match status" value="1"/>
</dbReference>
<dbReference type="InterPro" id="IPR002545">
    <property type="entry name" value="CheW-lke_dom"/>
</dbReference>
<dbReference type="RefSeq" id="WP_098734813.1">
    <property type="nucleotide sequence ID" value="NZ_PDKW01000037.1"/>
</dbReference>
<sequence>MTSATAPREPAQYVTIGIDREVFAIEVAIVREILDLQPITRLPHAPPFLVGMIDVRGQGVPTVDLRVKLGLPAAQPTANTRIVVLDVPQRGQSITVGVIADRVFEVTSLDERGLETPPQVGGRWRSDCIQAIGRSNGTFVIVFDIARLFAEDDAALLDMAAGTANDMADLMADGVS</sequence>
<dbReference type="InterPro" id="IPR039315">
    <property type="entry name" value="CheW"/>
</dbReference>
<protein>
    <submittedName>
        <fullName evidence="2">Chemotaxis protein CheW</fullName>
    </submittedName>
</protein>
<dbReference type="PANTHER" id="PTHR22617:SF23">
    <property type="entry name" value="CHEMOTAXIS PROTEIN CHEW"/>
    <property type="match status" value="1"/>
</dbReference>
<organism evidence="2 3">
    <name type="scientific">Azospirillum palustre</name>
    <dbReference type="NCBI Taxonomy" id="2044885"/>
    <lineage>
        <taxon>Bacteria</taxon>
        <taxon>Pseudomonadati</taxon>
        <taxon>Pseudomonadota</taxon>
        <taxon>Alphaproteobacteria</taxon>
        <taxon>Rhodospirillales</taxon>
        <taxon>Azospirillaceae</taxon>
        <taxon>Azospirillum</taxon>
    </lineage>
</organism>
<feature type="domain" description="CheW-like" evidence="1">
    <location>
        <begin position="10"/>
        <end position="154"/>
    </location>
</feature>
<evidence type="ECO:0000313" key="3">
    <source>
        <dbReference type="Proteomes" id="UP000225379"/>
    </source>
</evidence>
<name>A0A2B8BLT6_9PROT</name>
<comment type="caution">
    <text evidence="2">The sequence shown here is derived from an EMBL/GenBank/DDBJ whole genome shotgun (WGS) entry which is preliminary data.</text>
</comment>
<dbReference type="PANTHER" id="PTHR22617">
    <property type="entry name" value="CHEMOTAXIS SENSOR HISTIDINE KINASE-RELATED"/>
    <property type="match status" value="1"/>
</dbReference>
<dbReference type="Gene3D" id="2.40.50.180">
    <property type="entry name" value="CheA-289, Domain 4"/>
    <property type="match status" value="1"/>
</dbReference>
<dbReference type="Pfam" id="PF01584">
    <property type="entry name" value="CheW"/>
    <property type="match status" value="1"/>
</dbReference>
<dbReference type="Proteomes" id="UP000225379">
    <property type="component" value="Unassembled WGS sequence"/>
</dbReference>
<dbReference type="Gene3D" id="2.30.30.40">
    <property type="entry name" value="SH3 Domains"/>
    <property type="match status" value="1"/>
</dbReference>
<dbReference type="EMBL" id="PDKW01000037">
    <property type="protein sequence ID" value="PGH58815.1"/>
    <property type="molecule type" value="Genomic_DNA"/>
</dbReference>
<keyword evidence="3" id="KW-1185">Reference proteome</keyword>
<reference evidence="3" key="1">
    <citation type="submission" date="2017-10" db="EMBL/GenBank/DDBJ databases">
        <authorList>
            <person name="Kravchenko I.K."/>
            <person name="Grouzdev D.S."/>
        </authorList>
    </citation>
    <scope>NUCLEOTIDE SEQUENCE [LARGE SCALE GENOMIC DNA]</scope>
    <source>
        <strain evidence="3">B2</strain>
    </source>
</reference>
<dbReference type="InterPro" id="IPR036061">
    <property type="entry name" value="CheW-like_dom_sf"/>
</dbReference>
<accession>A0A2B8BLT6</accession>
<dbReference type="CDD" id="cd00732">
    <property type="entry name" value="CheW"/>
    <property type="match status" value="1"/>
</dbReference>
<dbReference type="SUPFAM" id="SSF50341">
    <property type="entry name" value="CheW-like"/>
    <property type="match status" value="1"/>
</dbReference>
<gene>
    <name evidence="2" type="ORF">CRT60_02130</name>
</gene>
<evidence type="ECO:0000313" key="2">
    <source>
        <dbReference type="EMBL" id="PGH58815.1"/>
    </source>
</evidence>
<dbReference type="PROSITE" id="PS50851">
    <property type="entry name" value="CHEW"/>
    <property type="match status" value="1"/>
</dbReference>